<dbReference type="PANTHER" id="PTHR43851:SF3">
    <property type="entry name" value="COENZYME Q8"/>
    <property type="match status" value="1"/>
</dbReference>
<protein>
    <submittedName>
        <fullName evidence="7">AarF/ABC1/UbiB kinase family protein</fullName>
    </submittedName>
</protein>
<evidence type="ECO:0000256" key="4">
    <source>
        <dbReference type="ARBA" id="ARBA00022840"/>
    </source>
</evidence>
<keyword evidence="3" id="KW-0547">Nucleotide-binding</keyword>
<dbReference type="PANTHER" id="PTHR43851">
    <property type="match status" value="1"/>
</dbReference>
<proteinExistence type="inferred from homology"/>
<accession>A0A5J6LIV0</accession>
<dbReference type="InterPro" id="IPR051409">
    <property type="entry name" value="Atypical_kinase_ADCK"/>
</dbReference>
<dbReference type="EMBL" id="CP044222">
    <property type="protein sequence ID" value="QEW08454.1"/>
    <property type="molecule type" value="Genomic_DNA"/>
</dbReference>
<dbReference type="InterPro" id="IPR034646">
    <property type="entry name" value="ADCK3_dom"/>
</dbReference>
<dbReference type="AlphaFoldDB" id="A0A5J6LIV0"/>
<keyword evidence="7" id="KW-0418">Kinase</keyword>
<evidence type="ECO:0000313" key="7">
    <source>
        <dbReference type="EMBL" id="QEW08454.1"/>
    </source>
</evidence>
<organism evidence="7 8">
    <name type="scientific">Nitrincola iocasae</name>
    <dbReference type="NCBI Taxonomy" id="2614693"/>
    <lineage>
        <taxon>Bacteria</taxon>
        <taxon>Pseudomonadati</taxon>
        <taxon>Pseudomonadota</taxon>
        <taxon>Gammaproteobacteria</taxon>
        <taxon>Oceanospirillales</taxon>
        <taxon>Oceanospirillaceae</taxon>
        <taxon>Nitrincola</taxon>
    </lineage>
</organism>
<evidence type="ECO:0000259" key="6">
    <source>
        <dbReference type="Pfam" id="PF03109"/>
    </source>
</evidence>
<keyword evidence="8" id="KW-1185">Reference proteome</keyword>
<evidence type="ECO:0000256" key="3">
    <source>
        <dbReference type="ARBA" id="ARBA00022741"/>
    </source>
</evidence>
<feature type="domain" description="ABC1 atypical kinase-like" evidence="6">
    <location>
        <begin position="67"/>
        <end position="305"/>
    </location>
</feature>
<reference evidence="7 8" key="1">
    <citation type="submission" date="2019-09" db="EMBL/GenBank/DDBJ databases">
        <title>Nitrincola iocasae sp. nov., a bacterium isolated from the sediment collected at a cold seep field in South China Sea.</title>
        <authorList>
            <person name="Zhang H."/>
            <person name="Wang H."/>
            <person name="Li C."/>
        </authorList>
    </citation>
    <scope>NUCLEOTIDE SEQUENCE [LARGE SCALE GENOMIC DNA]</scope>
    <source>
        <strain evidence="7 8">KXZD1103</strain>
    </source>
</reference>
<keyword evidence="4" id="KW-0067">ATP-binding</keyword>
<dbReference type="InterPro" id="IPR004147">
    <property type="entry name" value="ABC1_dom"/>
</dbReference>
<dbReference type="KEGG" id="nik:F5I99_01620"/>
<dbReference type="CDD" id="cd13970">
    <property type="entry name" value="ABC1_ADCK3"/>
    <property type="match status" value="1"/>
</dbReference>
<feature type="region of interest" description="Disordered" evidence="5">
    <location>
        <begin position="1"/>
        <end position="20"/>
    </location>
</feature>
<sequence>MLAEGARQMASGKRPSSRDMLITPANVRRVADKLSHLRGAAMKIGQLLSMDAGDLLPPELSELLSVLRAGANPMPMLQLATIMETSLGEDWQSHFSQFGFTPVAAASIGQVHKALDHQGRALALKIQYPGVRQSIDSDVDNVMTLLKMSRLLPAGVIADELIEEAKAQLHAEADYHLEAQHLLAYKALLADDLSFRVPQCYPELCSENLLVMSFEQGVTVESLTGYSLEERNRCAGLLLQLLFRELFEFGRVQTDPNFANFLYDPDNGQLVLLDFGATRFYSPALIESYRQLFQAGLIQDRQQLLDAATQIGYFSEQVTASQQQAVLELFELALEPLRSDNYNFSATDLARRLRDQGMELSMREGYWHSPPVDALFLHRKLAGLYLLFARLGVSLACRDILKPWLTN</sequence>
<dbReference type="Proteomes" id="UP000325606">
    <property type="component" value="Chromosome"/>
</dbReference>
<keyword evidence="2" id="KW-0808">Transferase</keyword>
<evidence type="ECO:0000256" key="5">
    <source>
        <dbReference type="SAM" id="MobiDB-lite"/>
    </source>
</evidence>
<comment type="similarity">
    <text evidence="1">Belongs to the protein kinase superfamily. ADCK protein kinase family.</text>
</comment>
<dbReference type="GO" id="GO:0006744">
    <property type="term" value="P:ubiquinone biosynthetic process"/>
    <property type="evidence" value="ECO:0007669"/>
    <property type="project" value="TreeGrafter"/>
</dbReference>
<dbReference type="GO" id="GO:0005524">
    <property type="term" value="F:ATP binding"/>
    <property type="evidence" value="ECO:0007669"/>
    <property type="project" value="UniProtKB-KW"/>
</dbReference>
<gene>
    <name evidence="7" type="ORF">F5I99_01620</name>
</gene>
<dbReference type="Pfam" id="PF03109">
    <property type="entry name" value="ABC1"/>
    <property type="match status" value="1"/>
</dbReference>
<name>A0A5J6LIV0_9GAMM</name>
<dbReference type="InterPro" id="IPR011009">
    <property type="entry name" value="Kinase-like_dom_sf"/>
</dbReference>
<evidence type="ECO:0000313" key="8">
    <source>
        <dbReference type="Proteomes" id="UP000325606"/>
    </source>
</evidence>
<evidence type="ECO:0000256" key="1">
    <source>
        <dbReference type="ARBA" id="ARBA00009670"/>
    </source>
</evidence>
<evidence type="ECO:0000256" key="2">
    <source>
        <dbReference type="ARBA" id="ARBA00022679"/>
    </source>
</evidence>
<dbReference type="GO" id="GO:0016301">
    <property type="term" value="F:kinase activity"/>
    <property type="evidence" value="ECO:0007669"/>
    <property type="project" value="UniProtKB-KW"/>
</dbReference>
<dbReference type="SUPFAM" id="SSF56112">
    <property type="entry name" value="Protein kinase-like (PK-like)"/>
    <property type="match status" value="1"/>
</dbReference>